<sequence>MELSAGMLRALADGGADLFPLGGVKGLDIGLDEAGVLTVRILVSHSDEPPAGLPESPGGVPYLETTPVIPDADRHDPVLGGHQVGRHDTRGGLTTRAITPPVTPVASRRWRPRSESPCEMRGDVTGTGR</sequence>
<protein>
    <submittedName>
        <fullName evidence="2">Uncharacterized protein</fullName>
    </submittedName>
</protein>
<name>A0A7Y9GB26_9ACTN</name>
<dbReference type="RefSeq" id="WP_179834289.1">
    <property type="nucleotide sequence ID" value="NZ_BMRD01000025.1"/>
</dbReference>
<dbReference type="Proteomes" id="UP000591272">
    <property type="component" value="Unassembled WGS sequence"/>
</dbReference>
<evidence type="ECO:0000313" key="2">
    <source>
        <dbReference type="EMBL" id="NYE13213.1"/>
    </source>
</evidence>
<keyword evidence="3" id="KW-1185">Reference proteome</keyword>
<feature type="compositionally biased region" description="Basic and acidic residues" evidence="1">
    <location>
        <begin position="112"/>
        <end position="122"/>
    </location>
</feature>
<comment type="caution">
    <text evidence="2">The sequence shown here is derived from an EMBL/GenBank/DDBJ whole genome shotgun (WGS) entry which is preliminary data.</text>
</comment>
<reference evidence="2 3" key="1">
    <citation type="submission" date="2020-07" db="EMBL/GenBank/DDBJ databases">
        <title>Sequencing the genomes of 1000 actinobacteria strains.</title>
        <authorList>
            <person name="Klenk H.-P."/>
        </authorList>
    </citation>
    <scope>NUCLEOTIDE SEQUENCE [LARGE SCALE GENOMIC DNA]</scope>
    <source>
        <strain evidence="2 3">DSM 43461</strain>
    </source>
</reference>
<accession>A0A7Y9GB26</accession>
<dbReference type="AlphaFoldDB" id="A0A7Y9GB26"/>
<evidence type="ECO:0000256" key="1">
    <source>
        <dbReference type="SAM" id="MobiDB-lite"/>
    </source>
</evidence>
<evidence type="ECO:0000313" key="3">
    <source>
        <dbReference type="Proteomes" id="UP000591272"/>
    </source>
</evidence>
<organism evidence="2 3">
    <name type="scientific">Actinomadura citrea</name>
    <dbReference type="NCBI Taxonomy" id="46158"/>
    <lineage>
        <taxon>Bacteria</taxon>
        <taxon>Bacillati</taxon>
        <taxon>Actinomycetota</taxon>
        <taxon>Actinomycetes</taxon>
        <taxon>Streptosporangiales</taxon>
        <taxon>Thermomonosporaceae</taxon>
        <taxon>Actinomadura</taxon>
    </lineage>
</organism>
<feature type="region of interest" description="Disordered" evidence="1">
    <location>
        <begin position="46"/>
        <end position="129"/>
    </location>
</feature>
<dbReference type="EMBL" id="JACCBT010000001">
    <property type="protein sequence ID" value="NYE13213.1"/>
    <property type="molecule type" value="Genomic_DNA"/>
</dbReference>
<proteinExistence type="predicted"/>
<gene>
    <name evidence="2" type="ORF">BJ999_003509</name>
</gene>